<evidence type="ECO:0000256" key="1">
    <source>
        <dbReference type="SAM" id="SignalP"/>
    </source>
</evidence>
<dbReference type="OrthoDB" id="4956826at2759"/>
<dbReference type="PANTHER" id="PTHR46082">
    <property type="entry name" value="ATP/GTP-BINDING PROTEIN-RELATED"/>
    <property type="match status" value="1"/>
</dbReference>
<keyword evidence="5" id="KW-1185">Reference proteome</keyword>
<dbReference type="Gene3D" id="3.40.50.300">
    <property type="entry name" value="P-loop containing nucleotide triphosphate hydrolases"/>
    <property type="match status" value="1"/>
</dbReference>
<feature type="domain" description="NACHT-NTPase and P-loop NTPases N-terminal" evidence="3">
    <location>
        <begin position="10"/>
        <end position="130"/>
    </location>
</feature>
<keyword evidence="1" id="KW-0732">Signal</keyword>
<dbReference type="SUPFAM" id="SSF52540">
    <property type="entry name" value="P-loop containing nucleoside triphosphate hydrolases"/>
    <property type="match status" value="1"/>
</dbReference>
<dbReference type="EMBL" id="CDHN01000003">
    <property type="protein sequence ID" value="CEJ90274.1"/>
    <property type="molecule type" value="Genomic_DNA"/>
</dbReference>
<dbReference type="Pfam" id="PF13424">
    <property type="entry name" value="TPR_12"/>
    <property type="match status" value="2"/>
</dbReference>
<dbReference type="HOGENOM" id="CLU_000288_125_8_1"/>
<dbReference type="Proteomes" id="UP000039046">
    <property type="component" value="Unassembled WGS sequence"/>
</dbReference>
<dbReference type="InterPro" id="IPR053137">
    <property type="entry name" value="NLR-like"/>
</dbReference>
<dbReference type="PRINTS" id="PR00364">
    <property type="entry name" value="DISEASERSIST"/>
</dbReference>
<gene>
    <name evidence="4" type="ORF">VHEMI06068</name>
</gene>
<dbReference type="SMART" id="SM00028">
    <property type="entry name" value="TPR"/>
    <property type="match status" value="4"/>
</dbReference>
<reference evidence="4 5" key="1">
    <citation type="journal article" date="2015" name="Genome Announc.">
        <title>Draft Genome Sequence and Gene Annotation of the Entomopathogenic Fungus Verticillium hemipterigenum.</title>
        <authorList>
            <person name="Horn F."/>
            <person name="Habel A."/>
            <person name="Scharf D.H."/>
            <person name="Dworschak J."/>
            <person name="Brakhage A.A."/>
            <person name="Guthke R."/>
            <person name="Hertweck C."/>
            <person name="Linde J."/>
        </authorList>
    </citation>
    <scope>NUCLEOTIDE SEQUENCE [LARGE SCALE GENOMIC DNA]</scope>
</reference>
<dbReference type="InterPro" id="IPR031352">
    <property type="entry name" value="SesA"/>
</dbReference>
<dbReference type="InterPro" id="IPR027417">
    <property type="entry name" value="P-loop_NTPase"/>
</dbReference>
<dbReference type="PANTHER" id="PTHR46082:SF6">
    <property type="entry name" value="AAA+ ATPASE DOMAIN-CONTAINING PROTEIN-RELATED"/>
    <property type="match status" value="1"/>
</dbReference>
<dbReference type="InterPro" id="IPR002182">
    <property type="entry name" value="NB-ARC"/>
</dbReference>
<proteinExistence type="predicted"/>
<evidence type="ECO:0000259" key="3">
    <source>
        <dbReference type="Pfam" id="PF17107"/>
    </source>
</evidence>
<dbReference type="GO" id="GO:0043531">
    <property type="term" value="F:ADP binding"/>
    <property type="evidence" value="ECO:0007669"/>
    <property type="project" value="InterPro"/>
</dbReference>
<dbReference type="Pfam" id="PF17107">
    <property type="entry name" value="SesA"/>
    <property type="match status" value="1"/>
</dbReference>
<name>A0A0A1T644_9HYPO</name>
<dbReference type="Pfam" id="PF00931">
    <property type="entry name" value="NB-ARC"/>
    <property type="match status" value="1"/>
</dbReference>
<dbReference type="AlphaFoldDB" id="A0A0A1T644"/>
<organism evidence="4 5">
    <name type="scientific">[Torrubiella] hemipterigena</name>
    <dbReference type="NCBI Taxonomy" id="1531966"/>
    <lineage>
        <taxon>Eukaryota</taxon>
        <taxon>Fungi</taxon>
        <taxon>Dikarya</taxon>
        <taxon>Ascomycota</taxon>
        <taxon>Pezizomycotina</taxon>
        <taxon>Sordariomycetes</taxon>
        <taxon>Hypocreomycetidae</taxon>
        <taxon>Hypocreales</taxon>
        <taxon>Clavicipitaceae</taxon>
        <taxon>Clavicipitaceae incertae sedis</taxon>
        <taxon>'Torrubiella' clade</taxon>
    </lineage>
</organism>
<feature type="chain" id="PRO_5001979320" evidence="1">
    <location>
        <begin position="20"/>
        <end position="887"/>
    </location>
</feature>
<sequence>MSGAEVIGLISAIISIVEATIQVSNAIKDEAGLPPNFKASATKLPLITKLLDDAERYVKGSNEESIASTFKPILTDCEEKAKQLQQLFDKVVPAEGDSRMQCYLKAARTIGKGGRVETLMAGLLDSVRLMATNFPDTFTPRGQESLAKAIGEVAEMEPSLPNDFDTKSSFVQHGNGVQNNNFGNDNSNISGSQNHGSGTMFVGHNIVVNHPAEGKIQTSLAALMCDSSRWGNNFDITFSMSEVPRIRSFVAREKEIEEMHQSLSSGTGRRVVVLQGLGGIGKTQIAATYVERFQQDFSAIFWINMSDEVSIHQSFVTMMERILSQHPVGGGINALNRQKSNDEVIEAVKVWMSLPHNTKWLLVCDNYDNPNFSNITKHGVNINHYLPIAFQGSIIITTRTSFVDIGHQIPIRKLESIDDSLMILAANSHRHHLHDDIDAKRLVKKLDGLPLAIALAGRYLERSSMSLADYLQFYKTSWASLQANTPSLGSYADRTLCTTWQISYEHVQQHNSLAAHLLRWWAFFHREDLWFELVQHASREGPEWAHDLTNRLHFDAAMGKLYDYGFVEPHPSSNGVGESRGYTIHGCLHSWISHVLHDKEEKDISTLAFTCIASHVPTSEDDKYWVHQRRLISHAIACSNSIQNSCEDLSWAFYKVGGLFKDQDKLNDAEKMYVQALVGYEKALGPDHTSTLDIVNNLGNLYNSQGKIHDAEKMYLRALAGYEKAWGPDHTSTLNTVNNLGLLYTDQGKIHDAEKMYLRALAGYEKVWGPDHTSTLNTVNNLGNLYKAEGKTNDAEKMYLRALKGYEKAIGQYDIATYRPAINTILNLGILRHEQGMLLDAKDHYQRGYDGLFALLGPAHADSCLALKRLVEVDDAIARTSSIKQTD</sequence>
<dbReference type="STRING" id="1531966.A0A0A1T644"/>
<dbReference type="Gene3D" id="1.25.40.10">
    <property type="entry name" value="Tetratricopeptide repeat domain"/>
    <property type="match status" value="1"/>
</dbReference>
<accession>A0A0A1T644</accession>
<dbReference type="SUPFAM" id="SSF48452">
    <property type="entry name" value="TPR-like"/>
    <property type="match status" value="1"/>
</dbReference>
<dbReference type="InterPro" id="IPR011990">
    <property type="entry name" value="TPR-like_helical_dom_sf"/>
</dbReference>
<dbReference type="InterPro" id="IPR019734">
    <property type="entry name" value="TPR_rpt"/>
</dbReference>
<protein>
    <submittedName>
        <fullName evidence="4">Uncharacterized protein</fullName>
    </submittedName>
</protein>
<evidence type="ECO:0000313" key="4">
    <source>
        <dbReference type="EMBL" id="CEJ90274.1"/>
    </source>
</evidence>
<feature type="signal peptide" evidence="1">
    <location>
        <begin position="1"/>
        <end position="19"/>
    </location>
</feature>
<feature type="domain" description="NB-ARC" evidence="2">
    <location>
        <begin position="252"/>
        <end position="365"/>
    </location>
</feature>
<evidence type="ECO:0000313" key="5">
    <source>
        <dbReference type="Proteomes" id="UP000039046"/>
    </source>
</evidence>
<evidence type="ECO:0000259" key="2">
    <source>
        <dbReference type="Pfam" id="PF00931"/>
    </source>
</evidence>